<dbReference type="EMBL" id="FOCL01000003">
    <property type="protein sequence ID" value="SEN65076.1"/>
    <property type="molecule type" value="Genomic_DNA"/>
</dbReference>
<evidence type="ECO:0000259" key="5">
    <source>
        <dbReference type="PROSITE" id="PS50850"/>
    </source>
</evidence>
<dbReference type="NCBIfam" id="NF009048">
    <property type="entry name" value="PRK12382.1"/>
    <property type="match status" value="1"/>
</dbReference>
<keyword evidence="7" id="KW-1185">Reference proteome</keyword>
<dbReference type="NCBIfam" id="NF003477">
    <property type="entry name" value="PRK05122.1"/>
    <property type="match status" value="1"/>
</dbReference>
<dbReference type="InterPro" id="IPR052714">
    <property type="entry name" value="MFS_Exporter"/>
</dbReference>
<evidence type="ECO:0000313" key="7">
    <source>
        <dbReference type="Proteomes" id="UP000198942"/>
    </source>
</evidence>
<feature type="domain" description="Major facilitator superfamily (MFS) profile" evidence="5">
    <location>
        <begin position="25"/>
        <end position="403"/>
    </location>
</feature>
<evidence type="ECO:0000256" key="2">
    <source>
        <dbReference type="ARBA" id="ARBA00022989"/>
    </source>
</evidence>
<dbReference type="OrthoDB" id="322544at2"/>
<keyword evidence="2 4" id="KW-1133">Transmembrane helix</keyword>
<gene>
    <name evidence="6" type="ORF">SAMN05192574_103780</name>
</gene>
<dbReference type="PROSITE" id="PS50850">
    <property type="entry name" value="MFS"/>
    <property type="match status" value="1"/>
</dbReference>
<evidence type="ECO:0000256" key="1">
    <source>
        <dbReference type="ARBA" id="ARBA00022692"/>
    </source>
</evidence>
<keyword evidence="1 4" id="KW-0812">Transmembrane</keyword>
<dbReference type="Pfam" id="PF07690">
    <property type="entry name" value="MFS_1"/>
    <property type="match status" value="1"/>
</dbReference>
<dbReference type="PANTHER" id="PTHR23531">
    <property type="entry name" value="QUINOLENE RESISTANCE PROTEIN NORA"/>
    <property type="match status" value="1"/>
</dbReference>
<dbReference type="InterPro" id="IPR036259">
    <property type="entry name" value="MFS_trans_sf"/>
</dbReference>
<feature type="transmembrane region" description="Helical" evidence="4">
    <location>
        <begin position="316"/>
        <end position="338"/>
    </location>
</feature>
<dbReference type="InterPro" id="IPR011701">
    <property type="entry name" value="MFS"/>
</dbReference>
<evidence type="ECO:0000256" key="4">
    <source>
        <dbReference type="SAM" id="Phobius"/>
    </source>
</evidence>
<dbReference type="RefSeq" id="WP_091211070.1">
    <property type="nucleotide sequence ID" value="NZ_FOCL01000003.1"/>
</dbReference>
<feature type="transmembrane region" description="Helical" evidence="4">
    <location>
        <begin position="160"/>
        <end position="180"/>
    </location>
</feature>
<keyword evidence="3 4" id="KW-0472">Membrane</keyword>
<protein>
    <submittedName>
        <fullName evidence="6">Predicted arabinose efflux permease, MFS family</fullName>
    </submittedName>
</protein>
<evidence type="ECO:0000256" key="3">
    <source>
        <dbReference type="ARBA" id="ARBA00023136"/>
    </source>
</evidence>
<feature type="transmembrane region" description="Helical" evidence="4">
    <location>
        <begin position="92"/>
        <end position="116"/>
    </location>
</feature>
<feature type="transmembrane region" description="Helical" evidence="4">
    <location>
        <begin position="227"/>
        <end position="254"/>
    </location>
</feature>
<dbReference type="CDD" id="cd17489">
    <property type="entry name" value="MFS_YfcJ_like"/>
    <property type="match status" value="1"/>
</dbReference>
<feature type="transmembrane region" description="Helical" evidence="4">
    <location>
        <begin position="350"/>
        <end position="372"/>
    </location>
</feature>
<feature type="transmembrane region" description="Helical" evidence="4">
    <location>
        <begin position="122"/>
        <end position="148"/>
    </location>
</feature>
<dbReference type="SUPFAM" id="SSF103473">
    <property type="entry name" value="MFS general substrate transporter"/>
    <property type="match status" value="1"/>
</dbReference>
<sequence length="417" mass="43716">MSTVKQAIPTIKPADVKPYNNIFGVLITIFGMIFLEFLVMGISLGVLPDYVHSRLGFSNLMVGVVIGLQYAATLCTRHFAGKMADTKGGRQAVVIGILLSALSGIFCIVSGLAIGIPSISLLALIAGRILLGIGESYLVIGVFAWGFILVGPQNTGRVMVWNGMGMYGGMACGAPLGIWLQSQSSITTSFAAIALLPIVSLLAMRMLPRVILSGQVKRLPFYKAVGLVWKSGTGLALASIGFGGIASFITLFFIQQSWQGASFAITAFGAGYIVVRIFFAGLPDRFGGARVAMISLLVEVAGQLLIWSATSGLAGILGAGLTGIGMSLVFPSFGTIAVKRVSAENRGMAMAAYNAFFDLGIGLTAPIAGLIAGKGHYSNIYLLGALTAAVSALLAYLEYKKDKVVFTNNSDDVIEMI</sequence>
<dbReference type="Proteomes" id="UP000198942">
    <property type="component" value="Unassembled WGS sequence"/>
</dbReference>
<accession>A0A1H8IAK5</accession>
<reference evidence="7" key="1">
    <citation type="submission" date="2016-10" db="EMBL/GenBank/DDBJ databases">
        <authorList>
            <person name="Varghese N."/>
            <person name="Submissions S."/>
        </authorList>
    </citation>
    <scope>NUCLEOTIDE SEQUENCE [LARGE SCALE GENOMIC DNA]</scope>
    <source>
        <strain evidence="7">Gh-48</strain>
    </source>
</reference>
<organism evidence="6 7">
    <name type="scientific">Mucilaginibacter gossypiicola</name>
    <dbReference type="NCBI Taxonomy" id="551995"/>
    <lineage>
        <taxon>Bacteria</taxon>
        <taxon>Pseudomonadati</taxon>
        <taxon>Bacteroidota</taxon>
        <taxon>Sphingobacteriia</taxon>
        <taxon>Sphingobacteriales</taxon>
        <taxon>Sphingobacteriaceae</taxon>
        <taxon>Mucilaginibacter</taxon>
    </lineage>
</organism>
<proteinExistence type="predicted"/>
<evidence type="ECO:0000313" key="6">
    <source>
        <dbReference type="EMBL" id="SEN65076.1"/>
    </source>
</evidence>
<feature type="transmembrane region" description="Helical" evidence="4">
    <location>
        <begin position="21"/>
        <end position="47"/>
    </location>
</feature>
<name>A0A1H8IAK5_9SPHI</name>
<feature type="transmembrane region" description="Helical" evidence="4">
    <location>
        <begin position="291"/>
        <end position="310"/>
    </location>
</feature>
<feature type="transmembrane region" description="Helical" evidence="4">
    <location>
        <begin position="186"/>
        <end position="207"/>
    </location>
</feature>
<dbReference type="InterPro" id="IPR020846">
    <property type="entry name" value="MFS_dom"/>
</dbReference>
<feature type="transmembrane region" description="Helical" evidence="4">
    <location>
        <begin position="59"/>
        <end position="80"/>
    </location>
</feature>
<feature type="transmembrane region" description="Helical" evidence="4">
    <location>
        <begin position="260"/>
        <end position="279"/>
    </location>
</feature>
<feature type="transmembrane region" description="Helical" evidence="4">
    <location>
        <begin position="378"/>
        <end position="397"/>
    </location>
</feature>
<dbReference type="STRING" id="551995.SAMN05192574_103780"/>
<dbReference type="AlphaFoldDB" id="A0A1H8IAK5"/>
<dbReference type="PANTHER" id="PTHR23531:SF1">
    <property type="entry name" value="QUINOLENE RESISTANCE PROTEIN NORA"/>
    <property type="match status" value="1"/>
</dbReference>
<dbReference type="Gene3D" id="1.20.1250.20">
    <property type="entry name" value="MFS general substrate transporter like domains"/>
    <property type="match status" value="1"/>
</dbReference>
<dbReference type="GO" id="GO:0022857">
    <property type="term" value="F:transmembrane transporter activity"/>
    <property type="evidence" value="ECO:0007669"/>
    <property type="project" value="InterPro"/>
</dbReference>